<dbReference type="Pfam" id="PF10497">
    <property type="entry name" value="zf-4CXXC_R1"/>
    <property type="match status" value="1"/>
</dbReference>
<proteinExistence type="predicted"/>
<dbReference type="PANTHER" id="PTHR31169">
    <property type="entry name" value="OS05G0300700 PROTEIN"/>
    <property type="match status" value="1"/>
</dbReference>
<dbReference type="Proteomes" id="UP001516400">
    <property type="component" value="Unassembled WGS sequence"/>
</dbReference>
<keyword evidence="5" id="KW-0597">Phosphoprotein</keyword>
<dbReference type="InterPro" id="IPR018866">
    <property type="entry name" value="Znf-4CXXC_R1"/>
</dbReference>
<evidence type="ECO:0000256" key="7">
    <source>
        <dbReference type="ARBA" id="ARBA00023015"/>
    </source>
</evidence>
<comment type="caution">
    <text evidence="12">The sequence shown here is derived from an EMBL/GenBank/DDBJ whole genome shotgun (WGS) entry which is preliminary data.</text>
</comment>
<evidence type="ECO:0000256" key="1">
    <source>
        <dbReference type="ARBA" id="ARBA00004123"/>
    </source>
</evidence>
<evidence type="ECO:0000256" key="10">
    <source>
        <dbReference type="SAM" id="MobiDB-lite"/>
    </source>
</evidence>
<protein>
    <recommendedName>
        <fullName evidence="11">Zinc-finger domain-containing protein</fullName>
    </recommendedName>
</protein>
<keyword evidence="13" id="KW-1185">Reference proteome</keyword>
<keyword evidence="9" id="KW-0539">Nucleus</keyword>
<name>A0ABD2NIS8_9CUCU</name>
<keyword evidence="3" id="KW-0963">Cytoplasm</keyword>
<keyword evidence="4" id="KW-1017">Isopeptide bond</keyword>
<dbReference type="InterPro" id="IPR040221">
    <property type="entry name" value="CDCA7/CDA7L"/>
</dbReference>
<reference evidence="12 13" key="1">
    <citation type="journal article" date="2021" name="BMC Biol.">
        <title>Horizontally acquired antibacterial genes associated with adaptive radiation of ladybird beetles.</title>
        <authorList>
            <person name="Li H.S."/>
            <person name="Tang X.F."/>
            <person name="Huang Y.H."/>
            <person name="Xu Z.Y."/>
            <person name="Chen M.L."/>
            <person name="Du X.Y."/>
            <person name="Qiu B.Y."/>
            <person name="Chen P.T."/>
            <person name="Zhang W."/>
            <person name="Slipinski A."/>
            <person name="Escalona H.E."/>
            <person name="Waterhouse R.M."/>
            <person name="Zwick A."/>
            <person name="Pang H."/>
        </authorList>
    </citation>
    <scope>NUCLEOTIDE SEQUENCE [LARGE SCALE GENOMIC DNA]</scope>
    <source>
        <strain evidence="12">SYSU2018</strain>
    </source>
</reference>
<evidence type="ECO:0000256" key="3">
    <source>
        <dbReference type="ARBA" id="ARBA00022490"/>
    </source>
</evidence>
<sequence length="351" mass="40541">MNITPESMEAMILRNMDLNQDPHLKKLLTELKAIKEELEGPKTKQKQTFKQNPDRNSLPDTIKKEKKKRRQTEGDATFRASINIPLIQRKSDRLSGKTPKYEYMDDIDDVENRTLYHNGQLRMNNVVKPRVSFHRNQSYQRTILTPEEVTEEMLNNISYKLTDKVYDHINGSSCHQCRQKTSDTKTICRNLECVGVRGQFCGPCAQNRYGVDVAVALMDPYWSCFVCQGVCNCSFCRSRKGKRPTGILVHIAKREGHDSVKEFLDNLKLKISEEDDEWERNNDPESVFGFESDDIVLTGNGKEELVDARHSSLIESVLLRDFVDDFGYKFWDSTPILSINQMMLQNGLIIF</sequence>
<feature type="compositionally biased region" description="Polar residues" evidence="10">
    <location>
        <begin position="46"/>
        <end position="59"/>
    </location>
</feature>
<dbReference type="GO" id="GO:0005737">
    <property type="term" value="C:cytoplasm"/>
    <property type="evidence" value="ECO:0007669"/>
    <property type="project" value="UniProtKB-SubCell"/>
</dbReference>
<evidence type="ECO:0000256" key="6">
    <source>
        <dbReference type="ARBA" id="ARBA00022843"/>
    </source>
</evidence>
<evidence type="ECO:0000256" key="8">
    <source>
        <dbReference type="ARBA" id="ARBA00023163"/>
    </source>
</evidence>
<gene>
    <name evidence="12" type="ORF">HHI36_016193</name>
</gene>
<evidence type="ECO:0000256" key="4">
    <source>
        <dbReference type="ARBA" id="ARBA00022499"/>
    </source>
</evidence>
<evidence type="ECO:0000256" key="5">
    <source>
        <dbReference type="ARBA" id="ARBA00022553"/>
    </source>
</evidence>
<keyword evidence="8" id="KW-0804">Transcription</keyword>
<evidence type="ECO:0000256" key="9">
    <source>
        <dbReference type="ARBA" id="ARBA00023242"/>
    </source>
</evidence>
<organism evidence="12 13">
    <name type="scientific">Cryptolaemus montrouzieri</name>
    <dbReference type="NCBI Taxonomy" id="559131"/>
    <lineage>
        <taxon>Eukaryota</taxon>
        <taxon>Metazoa</taxon>
        <taxon>Ecdysozoa</taxon>
        <taxon>Arthropoda</taxon>
        <taxon>Hexapoda</taxon>
        <taxon>Insecta</taxon>
        <taxon>Pterygota</taxon>
        <taxon>Neoptera</taxon>
        <taxon>Endopterygota</taxon>
        <taxon>Coleoptera</taxon>
        <taxon>Polyphaga</taxon>
        <taxon>Cucujiformia</taxon>
        <taxon>Coccinelloidea</taxon>
        <taxon>Coccinellidae</taxon>
        <taxon>Scymninae</taxon>
        <taxon>Scymnini</taxon>
        <taxon>Cryptolaemus</taxon>
    </lineage>
</organism>
<dbReference type="EMBL" id="JABFTP020000124">
    <property type="protein sequence ID" value="KAL3278656.1"/>
    <property type="molecule type" value="Genomic_DNA"/>
</dbReference>
<evidence type="ECO:0000256" key="2">
    <source>
        <dbReference type="ARBA" id="ARBA00004496"/>
    </source>
</evidence>
<dbReference type="GO" id="GO:0005634">
    <property type="term" value="C:nucleus"/>
    <property type="evidence" value="ECO:0007669"/>
    <property type="project" value="UniProtKB-SubCell"/>
</dbReference>
<evidence type="ECO:0000313" key="13">
    <source>
        <dbReference type="Proteomes" id="UP001516400"/>
    </source>
</evidence>
<dbReference type="PANTHER" id="PTHR31169:SF8">
    <property type="entry name" value="ZINC-FINGER DOMAIN OF MONOAMINE-OXIDASE A REPRESSOR R1 PROTEIN"/>
    <property type="match status" value="1"/>
</dbReference>
<feature type="region of interest" description="Disordered" evidence="10">
    <location>
        <begin position="38"/>
        <end position="76"/>
    </location>
</feature>
<feature type="domain" description="Zinc-finger" evidence="11">
    <location>
        <begin position="166"/>
        <end position="264"/>
    </location>
</feature>
<accession>A0ABD2NIS8</accession>
<comment type="subcellular location">
    <subcellularLocation>
        <location evidence="2">Cytoplasm</location>
    </subcellularLocation>
    <subcellularLocation>
        <location evidence="1">Nucleus</location>
    </subcellularLocation>
</comment>
<dbReference type="AlphaFoldDB" id="A0ABD2NIS8"/>
<evidence type="ECO:0000259" key="11">
    <source>
        <dbReference type="Pfam" id="PF10497"/>
    </source>
</evidence>
<evidence type="ECO:0000313" key="12">
    <source>
        <dbReference type="EMBL" id="KAL3278656.1"/>
    </source>
</evidence>
<keyword evidence="6" id="KW-0832">Ubl conjugation</keyword>
<keyword evidence="7" id="KW-0805">Transcription regulation</keyword>